<evidence type="ECO:0000313" key="3">
    <source>
        <dbReference type="Proteomes" id="UP000663935"/>
    </source>
</evidence>
<sequence>MDQLLQSYNQITGTLGRPFSALIIIILGWFIASLLKRVTKKIANSTGLNKSLSSSKIRFGELVGKIVYLLVMIFVFMLALDTLGMTNVLEPVKGLLNGFTGFIPNIVGACLVGYIGYMLATIVSELVGLSGDTIRKFAPKLRLPENINIVSILQKIVFIFIFIPLLIAALNILNINSISDPATSMLESFFEAIPRILVATLIIIIFAVGGKFLSELLRDLLDSLNVNQVLRTAGVNSIVGKTNIEKLIANIVYAFIILFGLITAIEKLEFDKLSEIMETVVNLGGNILFGLIILAIGNWISNLAKNSFLKSDDNKFVASIIRVAILAIFLAIGLRRMGIADDIINLAFGITLGAVALTVVLSFGLGGREAAGKQMSKILEKFNNNKTLNS</sequence>
<keyword evidence="1" id="KW-0812">Transmembrane</keyword>
<dbReference type="InterPro" id="IPR008910">
    <property type="entry name" value="MSC_TM_helix"/>
</dbReference>
<feature type="transmembrane region" description="Helical" evidence="1">
    <location>
        <begin position="66"/>
        <end position="86"/>
    </location>
</feature>
<feature type="transmembrane region" description="Helical" evidence="1">
    <location>
        <begin position="316"/>
        <end position="334"/>
    </location>
</feature>
<organism evidence="2 3">
    <name type="scientific">Polaribacter batillariae</name>
    <dbReference type="NCBI Taxonomy" id="2808900"/>
    <lineage>
        <taxon>Bacteria</taxon>
        <taxon>Pseudomonadati</taxon>
        <taxon>Bacteroidota</taxon>
        <taxon>Flavobacteriia</taxon>
        <taxon>Flavobacteriales</taxon>
        <taxon>Flavobacteriaceae</taxon>
    </lineage>
</organism>
<evidence type="ECO:0000313" key="2">
    <source>
        <dbReference type="EMBL" id="QTD37956.1"/>
    </source>
</evidence>
<dbReference type="InterPro" id="IPR045275">
    <property type="entry name" value="MscS_archaea/bacteria_type"/>
</dbReference>
<feature type="transmembrane region" description="Helical" evidence="1">
    <location>
        <begin position="152"/>
        <end position="173"/>
    </location>
</feature>
<dbReference type="EMBL" id="CP071795">
    <property type="protein sequence ID" value="QTD37956.1"/>
    <property type="molecule type" value="Genomic_DNA"/>
</dbReference>
<keyword evidence="3" id="KW-1185">Reference proteome</keyword>
<feature type="transmembrane region" description="Helical" evidence="1">
    <location>
        <begin position="106"/>
        <end position="131"/>
    </location>
</feature>
<proteinExistence type="predicted"/>
<dbReference type="PANTHER" id="PTHR30221">
    <property type="entry name" value="SMALL-CONDUCTANCE MECHANOSENSITIVE CHANNEL"/>
    <property type="match status" value="1"/>
</dbReference>
<feature type="transmembrane region" description="Helical" evidence="1">
    <location>
        <begin position="15"/>
        <end position="35"/>
    </location>
</feature>
<protein>
    <submittedName>
        <fullName evidence="2">Mechanosensitive ion channel</fullName>
    </submittedName>
</protein>
<feature type="transmembrane region" description="Helical" evidence="1">
    <location>
        <begin position="193"/>
        <end position="213"/>
    </location>
</feature>
<name>A0ABX7SWT9_9FLAO</name>
<keyword evidence="1" id="KW-0472">Membrane</keyword>
<dbReference type="RefSeq" id="WP_207972103.1">
    <property type="nucleotide sequence ID" value="NZ_CP071795.1"/>
</dbReference>
<gene>
    <name evidence="2" type="ORF">JL193_01230</name>
</gene>
<dbReference type="Gene3D" id="1.10.287.1260">
    <property type="match status" value="1"/>
</dbReference>
<accession>A0ABX7SWT9</accession>
<dbReference type="PANTHER" id="PTHR30221:SF1">
    <property type="entry name" value="SMALL-CONDUCTANCE MECHANOSENSITIVE CHANNEL"/>
    <property type="match status" value="1"/>
</dbReference>
<evidence type="ECO:0000256" key="1">
    <source>
        <dbReference type="SAM" id="Phobius"/>
    </source>
</evidence>
<feature type="transmembrane region" description="Helical" evidence="1">
    <location>
        <begin position="346"/>
        <end position="367"/>
    </location>
</feature>
<feature type="transmembrane region" description="Helical" evidence="1">
    <location>
        <begin position="285"/>
        <end position="304"/>
    </location>
</feature>
<dbReference type="NCBIfam" id="NF033912">
    <property type="entry name" value="msc"/>
    <property type="match status" value="1"/>
</dbReference>
<dbReference type="Pfam" id="PF05552">
    <property type="entry name" value="MS_channel_1st_1"/>
    <property type="match status" value="3"/>
</dbReference>
<dbReference type="Proteomes" id="UP000663935">
    <property type="component" value="Chromosome"/>
</dbReference>
<feature type="transmembrane region" description="Helical" evidence="1">
    <location>
        <begin position="247"/>
        <end position="265"/>
    </location>
</feature>
<keyword evidence="1" id="KW-1133">Transmembrane helix</keyword>
<reference evidence="2 3" key="1">
    <citation type="submission" date="2021-03" db="EMBL/GenBank/DDBJ databases">
        <title>Complete genome of Polaribacter_sp.G4M1.</title>
        <authorList>
            <person name="Jeong S.W."/>
            <person name="Bae J.W."/>
        </authorList>
    </citation>
    <scope>NUCLEOTIDE SEQUENCE [LARGE SCALE GENOMIC DNA]</scope>
    <source>
        <strain evidence="2 3">G4M1</strain>
    </source>
</reference>